<keyword evidence="4" id="KW-0949">S-adenosyl-L-methionine</keyword>
<dbReference type="GO" id="GO:0032259">
    <property type="term" value="P:methylation"/>
    <property type="evidence" value="ECO:0007669"/>
    <property type="project" value="UniProtKB-KW"/>
</dbReference>
<protein>
    <recommendedName>
        <fullName evidence="1">site-specific DNA-methyltransferase (adenine-specific)</fullName>
        <ecNumber evidence="1">2.1.1.72</ecNumber>
    </recommendedName>
</protein>
<reference evidence="9" key="1">
    <citation type="submission" date="2024-06" db="EMBL/GenBank/DDBJ databases">
        <authorList>
            <person name="Fan A."/>
            <person name="Zhang F.Y."/>
            <person name="Zhang L."/>
        </authorList>
    </citation>
    <scope>NUCLEOTIDE SEQUENCE</scope>
    <source>
        <strain evidence="9">Y61</strain>
    </source>
</reference>
<keyword evidence="5" id="KW-0680">Restriction system</keyword>
<dbReference type="AlphaFoldDB" id="A0AAU8IGL1"/>
<dbReference type="SUPFAM" id="SSF53335">
    <property type="entry name" value="S-adenosyl-L-methionine-dependent methyltransferases"/>
    <property type="match status" value="1"/>
</dbReference>
<dbReference type="GO" id="GO:0003677">
    <property type="term" value="F:DNA binding"/>
    <property type="evidence" value="ECO:0007669"/>
    <property type="project" value="UniProtKB-KW"/>
</dbReference>
<dbReference type="GO" id="GO:0008170">
    <property type="term" value="F:N-methyltransferase activity"/>
    <property type="evidence" value="ECO:0007669"/>
    <property type="project" value="InterPro"/>
</dbReference>
<gene>
    <name evidence="9" type="ORF">ABNN70_02265</name>
</gene>
<keyword evidence="3" id="KW-0808">Transferase</keyword>
<evidence type="ECO:0000259" key="8">
    <source>
        <dbReference type="Pfam" id="PF02384"/>
    </source>
</evidence>
<sequence>MNLSEQLARGAETLDDRMSSEKRLFLVTLYLGSRAIDARQDGGEEQAHAIRKTLKKLVPDLAGQLESSFQDIDFRKITASQLKDGFYKQAIRLRSLSVTPLEINRLIAGMLHEEQVKTIYDGACGFGGSFLDLAVDHPDTAYYGQDVSPEAVALTDMFLTLSGNTHQVARGDAILDPAFFEGTALKKFDAVVIDPPIGMKTAADPQTASHGRFSPLDRKMGKLDFYFLLNAVERSKGKTIIVSGSGPLIRSVASEQKVRRYLLAQLSAVIRLPAGLYPASATATNLLLFDHHKENDHVLMIDAGSFSEGRLRDKKISEDGIQKILSVLKTPKNEDGFSRLVPDQEIVAHDDSWDVDKYLMRTTFLSKHLGEIRWNQDTLRALKTVPLQDLCTLVKGYNLSANNPETGEGAAVLRLNDISDDGRIDFQSIARFAVNRDLSRHRLRHGDIVLVAKGTRQKIAVFDSSETVYLSINLMALRPKQINPYFFKAYLESPLGEYYLSRSQSGTILPVLTAKSLSRLPVPEELITKADQIGESCRRLRSSYYKKLTELQKKYVSERNQLDDAMNQGIWDKA</sequence>
<evidence type="ECO:0000256" key="6">
    <source>
        <dbReference type="ARBA" id="ARBA00023125"/>
    </source>
</evidence>
<dbReference type="EMBL" id="CP159510">
    <property type="protein sequence ID" value="XCJ17372.1"/>
    <property type="molecule type" value="Genomic_DNA"/>
</dbReference>
<evidence type="ECO:0000256" key="3">
    <source>
        <dbReference type="ARBA" id="ARBA00022679"/>
    </source>
</evidence>
<dbReference type="PANTHER" id="PTHR42933:SF1">
    <property type="entry name" value="SITE-SPECIFIC DNA-METHYLTRANSFERASE (ADENINE-SPECIFIC)"/>
    <property type="match status" value="1"/>
</dbReference>
<dbReference type="InterPro" id="IPR044946">
    <property type="entry name" value="Restrct_endonuc_typeI_TRD_sf"/>
</dbReference>
<dbReference type="EC" id="2.1.1.72" evidence="1"/>
<comment type="catalytic activity">
    <reaction evidence="7">
        <text>a 2'-deoxyadenosine in DNA + S-adenosyl-L-methionine = an N(6)-methyl-2'-deoxyadenosine in DNA + S-adenosyl-L-homocysteine + H(+)</text>
        <dbReference type="Rhea" id="RHEA:15197"/>
        <dbReference type="Rhea" id="RHEA-COMP:12418"/>
        <dbReference type="Rhea" id="RHEA-COMP:12419"/>
        <dbReference type="ChEBI" id="CHEBI:15378"/>
        <dbReference type="ChEBI" id="CHEBI:57856"/>
        <dbReference type="ChEBI" id="CHEBI:59789"/>
        <dbReference type="ChEBI" id="CHEBI:90615"/>
        <dbReference type="ChEBI" id="CHEBI:90616"/>
        <dbReference type="EC" id="2.1.1.72"/>
    </reaction>
</comment>
<dbReference type="GO" id="GO:0009307">
    <property type="term" value="P:DNA restriction-modification system"/>
    <property type="evidence" value="ECO:0007669"/>
    <property type="project" value="UniProtKB-KW"/>
</dbReference>
<dbReference type="InterPro" id="IPR003356">
    <property type="entry name" value="DNA_methylase_A-5"/>
</dbReference>
<dbReference type="Gene3D" id="3.90.220.20">
    <property type="entry name" value="DNA methylase specificity domains"/>
    <property type="match status" value="1"/>
</dbReference>
<feature type="domain" description="DNA methylase adenine-specific" evidence="8">
    <location>
        <begin position="99"/>
        <end position="360"/>
    </location>
</feature>
<evidence type="ECO:0000256" key="4">
    <source>
        <dbReference type="ARBA" id="ARBA00022691"/>
    </source>
</evidence>
<name>A0AAU8IGL1_9BACL</name>
<keyword evidence="2 9" id="KW-0489">Methyltransferase</keyword>
<proteinExistence type="predicted"/>
<dbReference type="InterPro" id="IPR029063">
    <property type="entry name" value="SAM-dependent_MTases_sf"/>
</dbReference>
<keyword evidence="6" id="KW-0238">DNA-binding</keyword>
<evidence type="ECO:0000313" key="9">
    <source>
        <dbReference type="EMBL" id="XCJ17372.1"/>
    </source>
</evidence>
<evidence type="ECO:0000256" key="7">
    <source>
        <dbReference type="ARBA" id="ARBA00047942"/>
    </source>
</evidence>
<dbReference type="InterPro" id="IPR051537">
    <property type="entry name" value="DNA_Adenine_Mtase"/>
</dbReference>
<accession>A0AAU8IGL1</accession>
<dbReference type="GO" id="GO:0009007">
    <property type="term" value="F:site-specific DNA-methyltransferase (adenine-specific) activity"/>
    <property type="evidence" value="ECO:0007669"/>
    <property type="project" value="UniProtKB-EC"/>
</dbReference>
<organism evidence="9">
    <name type="scientific">Sporolactobacillus sp. Y61</name>
    <dbReference type="NCBI Taxonomy" id="3160863"/>
    <lineage>
        <taxon>Bacteria</taxon>
        <taxon>Bacillati</taxon>
        <taxon>Bacillota</taxon>
        <taxon>Bacilli</taxon>
        <taxon>Bacillales</taxon>
        <taxon>Sporolactobacillaceae</taxon>
        <taxon>Sporolactobacillus</taxon>
    </lineage>
</organism>
<dbReference type="SUPFAM" id="SSF116734">
    <property type="entry name" value="DNA methylase specificity domain"/>
    <property type="match status" value="1"/>
</dbReference>
<dbReference type="PANTHER" id="PTHR42933">
    <property type="entry name" value="SLR6095 PROTEIN"/>
    <property type="match status" value="1"/>
</dbReference>
<dbReference type="Gene3D" id="3.40.50.150">
    <property type="entry name" value="Vaccinia Virus protein VP39"/>
    <property type="match status" value="1"/>
</dbReference>
<evidence type="ECO:0000256" key="2">
    <source>
        <dbReference type="ARBA" id="ARBA00022603"/>
    </source>
</evidence>
<evidence type="ECO:0000256" key="1">
    <source>
        <dbReference type="ARBA" id="ARBA00011900"/>
    </source>
</evidence>
<dbReference type="RefSeq" id="WP_353948620.1">
    <property type="nucleotide sequence ID" value="NZ_CP159510.1"/>
</dbReference>
<evidence type="ECO:0000256" key="5">
    <source>
        <dbReference type="ARBA" id="ARBA00022747"/>
    </source>
</evidence>
<dbReference type="Pfam" id="PF02384">
    <property type="entry name" value="N6_Mtase"/>
    <property type="match status" value="1"/>
</dbReference>